<evidence type="ECO:0000313" key="5">
    <source>
        <dbReference type="Proteomes" id="UP000587462"/>
    </source>
</evidence>
<dbReference type="EMBL" id="JABBXF010000056">
    <property type="protein sequence ID" value="NVK80526.1"/>
    <property type="molecule type" value="Genomic_DNA"/>
</dbReference>
<dbReference type="Proteomes" id="UP000587462">
    <property type="component" value="Unassembled WGS sequence"/>
</dbReference>
<dbReference type="RefSeq" id="WP_171084494.1">
    <property type="nucleotide sequence ID" value="NZ_BNBU01000011.1"/>
</dbReference>
<dbReference type="InterPro" id="IPR011047">
    <property type="entry name" value="Quinoprotein_ADH-like_sf"/>
</dbReference>
<comment type="caution">
    <text evidence="4">The sequence shown here is derived from an EMBL/GenBank/DDBJ whole genome shotgun (WGS) entry which is preliminary data.</text>
</comment>
<keyword evidence="2" id="KW-0472">Membrane</keyword>
<feature type="transmembrane region" description="Helical" evidence="2">
    <location>
        <begin position="78"/>
        <end position="101"/>
    </location>
</feature>
<evidence type="ECO:0000256" key="1">
    <source>
        <dbReference type="SAM" id="MobiDB-lite"/>
    </source>
</evidence>
<evidence type="ECO:0000259" key="3">
    <source>
        <dbReference type="Pfam" id="PF13360"/>
    </source>
</evidence>
<feature type="compositionally biased region" description="Polar residues" evidence="1">
    <location>
        <begin position="43"/>
        <end position="53"/>
    </location>
</feature>
<proteinExistence type="predicted"/>
<name>A0A7Y7B7P3_STRMO</name>
<gene>
    <name evidence="4" type="ORF">HG542_23110</name>
</gene>
<dbReference type="PANTHER" id="PTHR34512:SF30">
    <property type="entry name" value="OUTER MEMBRANE PROTEIN ASSEMBLY FACTOR BAMB"/>
    <property type="match status" value="1"/>
</dbReference>
<dbReference type="PANTHER" id="PTHR34512">
    <property type="entry name" value="CELL SURFACE PROTEIN"/>
    <property type="match status" value="1"/>
</dbReference>
<dbReference type="AlphaFoldDB" id="A0A7Y7B7P3"/>
<keyword evidence="5" id="KW-1185">Reference proteome</keyword>
<dbReference type="SUPFAM" id="SSF50998">
    <property type="entry name" value="Quinoprotein alcohol dehydrogenase-like"/>
    <property type="match status" value="1"/>
</dbReference>
<keyword evidence="2" id="KW-0812">Transmembrane</keyword>
<dbReference type="Gene3D" id="2.40.128.630">
    <property type="match status" value="1"/>
</dbReference>
<reference evidence="4 5" key="1">
    <citation type="submission" date="2020-04" db="EMBL/GenBank/DDBJ databases">
        <title>Draft Genome Sequence of Streptomyces morookaense DSM 40503, an 8-azaguanine-producing strain.</title>
        <authorList>
            <person name="Qi J."/>
            <person name="Gao J.-M."/>
        </authorList>
    </citation>
    <scope>NUCLEOTIDE SEQUENCE [LARGE SCALE GENOMIC DNA]</scope>
    <source>
        <strain evidence="4 5">DSM 40503</strain>
    </source>
</reference>
<accession>A0A7Y7B7P3</accession>
<protein>
    <submittedName>
        <fullName evidence="4">PQQ-binding-like beta-propeller repeat protein</fullName>
    </submittedName>
</protein>
<organism evidence="4 5">
    <name type="scientific">Streptomyces morookaense</name>
    <name type="common">Streptoverticillium morookaense</name>
    <dbReference type="NCBI Taxonomy" id="1970"/>
    <lineage>
        <taxon>Bacteria</taxon>
        <taxon>Bacillati</taxon>
        <taxon>Actinomycetota</taxon>
        <taxon>Actinomycetes</taxon>
        <taxon>Kitasatosporales</taxon>
        <taxon>Streptomycetaceae</taxon>
        <taxon>Streptomyces</taxon>
    </lineage>
</organism>
<dbReference type="Gene3D" id="2.130.10.10">
    <property type="entry name" value="YVTN repeat-like/Quinoprotein amine dehydrogenase"/>
    <property type="match status" value="1"/>
</dbReference>
<feature type="compositionally biased region" description="Basic and acidic residues" evidence="1">
    <location>
        <begin position="30"/>
        <end position="40"/>
    </location>
</feature>
<sequence>MTTDHTPGAGKAFAAEWARLPEEYPAVNDAARDAAHDAAHRSPLQSPEQQPSDGSAVPAPAPRYGGAPAPATLSSGRIIAMVVAALLAFAAVVAVGVQWLWPAVGVGERHGEAEAGKGSWSVPYMPTGETHSTMIRGVWFTDKAVVKALPDGVHAYRPADGKELWTVRNPDGTKLCQASTDSTGDIAVFARGKGDDCSTFAAVDLASGKQLWEHTLDAEDHVVGAGDKIARSGDTVVVSAAGHRTSALRAGDGTLLWKETAELLGGKDCHGTLGTSSMGYTGGRRLVRLQSCWNEERDTVYDAVGVDPATGRAQWAYRLGEHGGEAKVLTTSPVVVNVPESRDMKQLRPVVLDDAGRLRTRLAGGPDTDRELLTTDGSPAANVQIKGDRIFVVAQDEETDATDNNKMVAWSLTDGQRLWEQRSRGYQQTFYAVASDTDDVLAYMAGNIHDPARLVRFDPATGRRTLVRRYPPTPRTAWIGADPLALISRGRLYLSAGFVSEKPGEAPRARQKALIVLPAS</sequence>
<feature type="domain" description="Pyrrolo-quinoline quinone repeat" evidence="3">
    <location>
        <begin position="153"/>
        <end position="336"/>
    </location>
</feature>
<evidence type="ECO:0000256" key="2">
    <source>
        <dbReference type="SAM" id="Phobius"/>
    </source>
</evidence>
<dbReference type="Pfam" id="PF13360">
    <property type="entry name" value="PQQ_2"/>
    <property type="match status" value="1"/>
</dbReference>
<dbReference type="InterPro" id="IPR015943">
    <property type="entry name" value="WD40/YVTN_repeat-like_dom_sf"/>
</dbReference>
<dbReference type="InterPro" id="IPR002372">
    <property type="entry name" value="PQQ_rpt_dom"/>
</dbReference>
<evidence type="ECO:0000313" key="4">
    <source>
        <dbReference type="EMBL" id="NVK80526.1"/>
    </source>
</evidence>
<keyword evidence="2" id="KW-1133">Transmembrane helix</keyword>
<feature type="region of interest" description="Disordered" evidence="1">
    <location>
        <begin position="25"/>
        <end position="63"/>
    </location>
</feature>